<comment type="caution">
    <text evidence="1">The sequence shown here is derived from an EMBL/GenBank/DDBJ whole genome shotgun (WGS) entry which is preliminary data.</text>
</comment>
<protein>
    <recommendedName>
        <fullName evidence="3">DUF2480 family protein</fullName>
    </recommendedName>
</protein>
<evidence type="ECO:0008006" key="3">
    <source>
        <dbReference type="Google" id="ProtNLM"/>
    </source>
</evidence>
<reference evidence="2" key="1">
    <citation type="journal article" date="2019" name="Int. J. Syst. Evol. Microbiol.">
        <title>The Global Catalogue of Microorganisms (GCM) 10K type strain sequencing project: providing services to taxonomists for standard genome sequencing and annotation.</title>
        <authorList>
            <consortium name="The Broad Institute Genomics Platform"/>
            <consortium name="The Broad Institute Genome Sequencing Center for Infectious Disease"/>
            <person name="Wu L."/>
            <person name="Ma J."/>
        </authorList>
    </citation>
    <scope>NUCLEOTIDE SEQUENCE [LARGE SCALE GENOMIC DNA]</scope>
    <source>
        <strain evidence="2">KCTC 12708</strain>
    </source>
</reference>
<organism evidence="1 2">
    <name type="scientific">Mesonia mobilis</name>
    <dbReference type="NCBI Taxonomy" id="369791"/>
    <lineage>
        <taxon>Bacteria</taxon>
        <taxon>Pseudomonadati</taxon>
        <taxon>Bacteroidota</taxon>
        <taxon>Flavobacteriia</taxon>
        <taxon>Flavobacteriales</taxon>
        <taxon>Flavobacteriaceae</taxon>
        <taxon>Mesonia</taxon>
    </lineage>
</organism>
<gene>
    <name evidence="1" type="ORF">GCM10008088_17910</name>
</gene>
<dbReference type="EMBL" id="BMWY01000004">
    <property type="protein sequence ID" value="GGZ56739.1"/>
    <property type="molecule type" value="Genomic_DNA"/>
</dbReference>
<evidence type="ECO:0000313" key="1">
    <source>
        <dbReference type="EMBL" id="GGZ56739.1"/>
    </source>
</evidence>
<keyword evidence="2" id="KW-1185">Reference proteome</keyword>
<proteinExistence type="predicted"/>
<dbReference type="Proteomes" id="UP000615593">
    <property type="component" value="Unassembled WGS sequence"/>
</dbReference>
<dbReference type="Pfam" id="PF10652">
    <property type="entry name" value="DUF2480"/>
    <property type="match status" value="1"/>
</dbReference>
<evidence type="ECO:0000313" key="2">
    <source>
        <dbReference type="Proteomes" id="UP000615593"/>
    </source>
</evidence>
<accession>A0ABQ3BYQ6</accession>
<dbReference type="InterPro" id="IPR018914">
    <property type="entry name" value="DUF2480"/>
</dbReference>
<sequence length="136" mass="15812">MLFSIPREKQFLEILSIEFHSSFFNSTYIMSDLPIRNRVAEAGIYELNLLELQPELDIETLDISQFLHEGLILIEKEFKAAMQQFDWSVFSEKIVCLTCTTDAIIPQWAYLIFAEKLKGIALEISLEKPESIQHKK</sequence>
<name>A0ABQ3BYQ6_9FLAO</name>